<dbReference type="RefSeq" id="WP_377306068.1">
    <property type="nucleotide sequence ID" value="NZ_CP180191.1"/>
</dbReference>
<sequence length="204" mass="20904">MTEAAALAHPHAAADADGQGGAAPGVARVESVAAHGSHAFSKTVQAGIELLVGLGVAGDVHAGVTVKHRSRVAKDPTQPNLRQVHLIHAELLDHLAAQGFTVRPGDLGENLLTRGIDLLGLPTDAELQIGPVARIRITGLRNPCAQIDRFAPGLMSALLDRAADGSLIRKGGVMAVVLACGPVRAGDAITIHLAPGEHRPLAPV</sequence>
<dbReference type="PANTHER" id="PTHR36930">
    <property type="entry name" value="METAL-SULFUR CLUSTER BIOSYNTHESIS PROTEINS YUAD-RELATED"/>
    <property type="match status" value="1"/>
</dbReference>
<dbReference type="Gene3D" id="2.40.33.20">
    <property type="entry name" value="PK beta-barrel domain-like"/>
    <property type="match status" value="1"/>
</dbReference>
<keyword evidence="4" id="KW-1185">Reference proteome</keyword>
<evidence type="ECO:0000259" key="2">
    <source>
        <dbReference type="PROSITE" id="PS51340"/>
    </source>
</evidence>
<protein>
    <submittedName>
        <fullName evidence="3">MOSC domain-containing protein</fullName>
    </submittedName>
</protein>
<gene>
    <name evidence="3" type="ORF">ACFOEN_17220</name>
</gene>
<dbReference type="InterPro" id="IPR011037">
    <property type="entry name" value="Pyrv_Knase-like_insert_dom_sf"/>
</dbReference>
<evidence type="ECO:0000256" key="1">
    <source>
        <dbReference type="SAM" id="MobiDB-lite"/>
    </source>
</evidence>
<dbReference type="InterPro" id="IPR005302">
    <property type="entry name" value="MoCF_Sase_C"/>
</dbReference>
<dbReference type="InterPro" id="IPR052716">
    <property type="entry name" value="MOSC_domain"/>
</dbReference>
<feature type="compositionally biased region" description="Low complexity" evidence="1">
    <location>
        <begin position="1"/>
        <end position="17"/>
    </location>
</feature>
<dbReference type="PANTHER" id="PTHR36930:SF1">
    <property type="entry name" value="MOSC DOMAIN-CONTAINING PROTEIN"/>
    <property type="match status" value="1"/>
</dbReference>
<feature type="domain" description="MOSC" evidence="2">
    <location>
        <begin position="43"/>
        <end position="192"/>
    </location>
</feature>
<name>A0ABV7HDB7_9BURK</name>
<dbReference type="SUPFAM" id="SSF50800">
    <property type="entry name" value="PK beta-barrel domain-like"/>
    <property type="match status" value="1"/>
</dbReference>
<dbReference type="Proteomes" id="UP001595556">
    <property type="component" value="Unassembled WGS sequence"/>
</dbReference>
<dbReference type="Pfam" id="PF03473">
    <property type="entry name" value="MOSC"/>
    <property type="match status" value="1"/>
</dbReference>
<dbReference type="PROSITE" id="PS51340">
    <property type="entry name" value="MOSC"/>
    <property type="match status" value="1"/>
</dbReference>
<evidence type="ECO:0000313" key="4">
    <source>
        <dbReference type="Proteomes" id="UP001595556"/>
    </source>
</evidence>
<dbReference type="EMBL" id="JBHRTI010000010">
    <property type="protein sequence ID" value="MFC3149367.1"/>
    <property type="molecule type" value="Genomic_DNA"/>
</dbReference>
<organism evidence="3 4">
    <name type="scientific">Piscinibacterium candidicorallinum</name>
    <dbReference type="NCBI Taxonomy" id="1793872"/>
    <lineage>
        <taxon>Bacteria</taxon>
        <taxon>Pseudomonadati</taxon>
        <taxon>Pseudomonadota</taxon>
        <taxon>Betaproteobacteria</taxon>
        <taxon>Burkholderiales</taxon>
        <taxon>Piscinibacterium</taxon>
    </lineage>
</organism>
<accession>A0ABV7HDB7</accession>
<evidence type="ECO:0000313" key="3">
    <source>
        <dbReference type="EMBL" id="MFC3149367.1"/>
    </source>
</evidence>
<proteinExistence type="predicted"/>
<feature type="region of interest" description="Disordered" evidence="1">
    <location>
        <begin position="1"/>
        <end position="23"/>
    </location>
</feature>
<reference evidence="4" key="1">
    <citation type="journal article" date="2019" name="Int. J. Syst. Evol. Microbiol.">
        <title>The Global Catalogue of Microorganisms (GCM) 10K type strain sequencing project: providing services to taxonomists for standard genome sequencing and annotation.</title>
        <authorList>
            <consortium name="The Broad Institute Genomics Platform"/>
            <consortium name="The Broad Institute Genome Sequencing Center for Infectious Disease"/>
            <person name="Wu L."/>
            <person name="Ma J."/>
        </authorList>
    </citation>
    <scope>NUCLEOTIDE SEQUENCE [LARGE SCALE GENOMIC DNA]</scope>
    <source>
        <strain evidence="4">KCTC 52168</strain>
    </source>
</reference>
<comment type="caution">
    <text evidence="3">The sequence shown here is derived from an EMBL/GenBank/DDBJ whole genome shotgun (WGS) entry which is preliminary data.</text>
</comment>